<evidence type="ECO:0000313" key="1">
    <source>
        <dbReference type="EMBL" id="GAQ87556.1"/>
    </source>
</evidence>
<evidence type="ECO:0000313" key="2">
    <source>
        <dbReference type="Proteomes" id="UP000054558"/>
    </source>
</evidence>
<organism evidence="1 2">
    <name type="scientific">Klebsormidium nitens</name>
    <name type="common">Green alga</name>
    <name type="synonym">Ulothrix nitens</name>
    <dbReference type="NCBI Taxonomy" id="105231"/>
    <lineage>
        <taxon>Eukaryota</taxon>
        <taxon>Viridiplantae</taxon>
        <taxon>Streptophyta</taxon>
        <taxon>Klebsormidiophyceae</taxon>
        <taxon>Klebsormidiales</taxon>
        <taxon>Klebsormidiaceae</taxon>
        <taxon>Klebsormidium</taxon>
    </lineage>
</organism>
<proteinExistence type="predicted"/>
<protein>
    <submittedName>
        <fullName evidence="1">Uncharacterized protein</fullName>
    </submittedName>
</protein>
<accession>A0A1Y1IFM0</accession>
<keyword evidence="2" id="KW-1185">Reference proteome</keyword>
<dbReference type="AlphaFoldDB" id="A0A1Y1IFM0"/>
<reference evidence="1 2" key="1">
    <citation type="journal article" date="2014" name="Nat. Commun.">
        <title>Klebsormidium flaccidum genome reveals primary factors for plant terrestrial adaptation.</title>
        <authorList>
            <person name="Hori K."/>
            <person name="Maruyama F."/>
            <person name="Fujisawa T."/>
            <person name="Togashi T."/>
            <person name="Yamamoto N."/>
            <person name="Seo M."/>
            <person name="Sato S."/>
            <person name="Yamada T."/>
            <person name="Mori H."/>
            <person name="Tajima N."/>
            <person name="Moriyama T."/>
            <person name="Ikeuchi M."/>
            <person name="Watanabe M."/>
            <person name="Wada H."/>
            <person name="Kobayashi K."/>
            <person name="Saito M."/>
            <person name="Masuda T."/>
            <person name="Sasaki-Sekimoto Y."/>
            <person name="Mashiguchi K."/>
            <person name="Awai K."/>
            <person name="Shimojima M."/>
            <person name="Masuda S."/>
            <person name="Iwai M."/>
            <person name="Nobusawa T."/>
            <person name="Narise T."/>
            <person name="Kondo S."/>
            <person name="Saito H."/>
            <person name="Sato R."/>
            <person name="Murakawa M."/>
            <person name="Ihara Y."/>
            <person name="Oshima-Yamada Y."/>
            <person name="Ohtaka K."/>
            <person name="Satoh M."/>
            <person name="Sonobe K."/>
            <person name="Ishii M."/>
            <person name="Ohtani R."/>
            <person name="Kanamori-Sato M."/>
            <person name="Honoki R."/>
            <person name="Miyazaki D."/>
            <person name="Mochizuki H."/>
            <person name="Umetsu J."/>
            <person name="Higashi K."/>
            <person name="Shibata D."/>
            <person name="Kamiya Y."/>
            <person name="Sato N."/>
            <person name="Nakamura Y."/>
            <person name="Tabata S."/>
            <person name="Ida S."/>
            <person name="Kurokawa K."/>
            <person name="Ohta H."/>
        </authorList>
    </citation>
    <scope>NUCLEOTIDE SEQUENCE [LARGE SCALE GENOMIC DNA]</scope>
    <source>
        <strain evidence="1 2">NIES-2285</strain>
    </source>
</reference>
<dbReference type="Proteomes" id="UP000054558">
    <property type="component" value="Unassembled WGS sequence"/>
</dbReference>
<gene>
    <name evidence="1" type="ORF">KFL_003600160</name>
</gene>
<name>A0A1Y1IFM0_KLENI</name>
<dbReference type="EMBL" id="DF237309">
    <property type="protein sequence ID" value="GAQ87556.1"/>
    <property type="molecule type" value="Genomic_DNA"/>
</dbReference>
<sequence length="548" mass="58873">MALRVGVEVPTYPKRGSKGVFTAQPSSSSAPQAPSCSVISFRSYRLSSCGIMAATIKPFSKEQFISKGLNSWLAPSTLTKVRRDTKRTLEVLRRGGQKAVITDFPRFARTELGVTTCSGLMLRTSDVTLRDDGDFAPIFLLPNYFVCEIPGGERVLVEFYRRQSQLEEEAGTGASVELTAPSIHRTITIRSAPGPVAAAPQAPGPRYLDLSPLSSAALSLCTIIVGDSTRTADQFLQQLRSASITTAELPSAPVRIDSQAGYPLFAFFPGTVECAGRVFYAVSDIAGSAPSFLSFFPGPEGKPFYELQQAVLVPVSFLEHFPFGQAAPSIQRLVRTHDAFSSAHVGLGREAAQPDPVLGPRKVVRVYFPSTAQFRIWARDFPSGVPVTVRLETGEQVSAQLTLRLPPGGFTLQAPAECVFSAPQSQLLLRLADSMDDVILSSLARARTDLHVNPADHKAEDAVFTDTDQAGNAIVGFSTDPGVSIFLARVHFRVFPEGVDVPASSFVVTPRLRAALNSMPRSAPGQFAFDANTFTAATFPAVDAVVAQ</sequence>